<name>A0AAV8Z9C9_9CUCU</name>
<feature type="transmembrane region" description="Helical" evidence="15">
    <location>
        <begin position="38"/>
        <end position="62"/>
    </location>
</feature>
<evidence type="ECO:0000256" key="13">
    <source>
        <dbReference type="ARBA" id="ARBA00034329"/>
    </source>
</evidence>
<keyword evidence="9 15" id="KW-0472">Membrane</keyword>
<dbReference type="AlphaFoldDB" id="A0AAV8Z9C9"/>
<keyword evidence="11" id="KW-0325">Glycoprotein</keyword>
<evidence type="ECO:0000256" key="6">
    <source>
        <dbReference type="ARBA" id="ARBA00022968"/>
    </source>
</evidence>
<comment type="similarity">
    <text evidence="2">Belongs to the glycosyltransferase 29 family.</text>
</comment>
<dbReference type="InterPro" id="IPR038578">
    <property type="entry name" value="GT29-like_sf"/>
</dbReference>
<evidence type="ECO:0000256" key="3">
    <source>
        <dbReference type="ARBA" id="ARBA00022676"/>
    </source>
</evidence>
<evidence type="ECO:0000256" key="5">
    <source>
        <dbReference type="ARBA" id="ARBA00022692"/>
    </source>
</evidence>
<keyword evidence="3" id="KW-0328">Glycosyltransferase</keyword>
<dbReference type="GO" id="GO:0032580">
    <property type="term" value="C:Golgi cisterna membrane"/>
    <property type="evidence" value="ECO:0007669"/>
    <property type="project" value="UniProtKB-SubCell"/>
</dbReference>
<accession>A0AAV8Z9C9</accession>
<dbReference type="Proteomes" id="UP001162162">
    <property type="component" value="Unassembled WGS sequence"/>
</dbReference>
<protein>
    <recommendedName>
        <fullName evidence="13">beta-galactoside alpha-(2,6)-sialyltransferase</fullName>
        <ecNumber evidence="13">2.4.3.1</ecNumber>
    </recommendedName>
</protein>
<keyword evidence="7 15" id="KW-1133">Transmembrane helix</keyword>
<comment type="catalytic activity">
    <reaction evidence="12">
        <text>a beta-D-galactoside + CMP-N-acetyl-beta-neuraminate = an N-acetyl-alpha-neuraminyl-(2-&gt;6)-beta-D-galactosyl derivative + CMP + H(+)</text>
        <dbReference type="Rhea" id="RHEA:52104"/>
        <dbReference type="ChEBI" id="CHEBI:15378"/>
        <dbReference type="ChEBI" id="CHEBI:28034"/>
        <dbReference type="ChEBI" id="CHEBI:57812"/>
        <dbReference type="ChEBI" id="CHEBI:60377"/>
        <dbReference type="ChEBI" id="CHEBI:136398"/>
        <dbReference type="EC" id="2.4.3.1"/>
    </reaction>
</comment>
<evidence type="ECO:0000256" key="2">
    <source>
        <dbReference type="ARBA" id="ARBA00006003"/>
    </source>
</evidence>
<evidence type="ECO:0000256" key="11">
    <source>
        <dbReference type="ARBA" id="ARBA00023180"/>
    </source>
</evidence>
<keyword evidence="17" id="KW-1185">Reference proteome</keyword>
<evidence type="ECO:0000256" key="7">
    <source>
        <dbReference type="ARBA" id="ARBA00022989"/>
    </source>
</evidence>
<dbReference type="PANTHER" id="PTHR46059">
    <property type="entry name" value="BETA-GALACTOSIDE ALPHA-2,6-SIALYLTRANSFERASE"/>
    <property type="match status" value="1"/>
</dbReference>
<sequence length="499" mass="58677">FSIHSRGDYSLFRNRFYSAKYGQDDVSSPVNTLPEMRALVVSIWVFINLVFFGMCGYMYLLWSQYWMYMDRQTETTTSTYDQQIYYYNRGYYPNDINNRSESRPRTKHSTSKENSSFTLVKNSKPRFPNLQPKEFELDTKRYICRRNDSSVDCYSKTSEYKDKIIKELRKVFTDESNILKTGSENPYNVRYGGKRGNYLDKTPKDILCELRETPMNMLKRRDVGSHPVREYIPRRGLFENKRFNSCAIVASAGALRHSNLGSLIDSHDLVLRFNHAPTKGFSRDVGKKTTVRVLNSQVVTKNEFKFLKSDLYKNITLIAWDPSNYSTTIADWLDRPEFDLFPNYIEHRKRDPKSRFYLVEPRSIWELWDFLQGQLAEPAEAKSTVFRLPGSVCYSLVMVCLKWCLRHEKPRLILKGLPRLRILLPHCDFVDIFEYVPSTRVTKRCHYYDPEDNPACTFGVWHPLAAEKLLTYHINSAEDEAVFQTGFVRIEGFRNLNCR</sequence>
<evidence type="ECO:0000256" key="9">
    <source>
        <dbReference type="ARBA" id="ARBA00023136"/>
    </source>
</evidence>
<feature type="non-terminal residue" evidence="16">
    <location>
        <position position="1"/>
    </location>
</feature>
<dbReference type="PANTHER" id="PTHR46059:SF1">
    <property type="entry name" value="BETA-GALACTOSIDE ALPHA-2,6-SIALYLTRANSFERASE"/>
    <property type="match status" value="1"/>
</dbReference>
<keyword evidence="5 15" id="KW-0812">Transmembrane</keyword>
<dbReference type="EC" id="2.4.3.1" evidence="13"/>
<gene>
    <name evidence="16" type="ORF">NQ318_020105</name>
</gene>
<evidence type="ECO:0000256" key="4">
    <source>
        <dbReference type="ARBA" id="ARBA00022679"/>
    </source>
</evidence>
<evidence type="ECO:0000256" key="8">
    <source>
        <dbReference type="ARBA" id="ARBA00023034"/>
    </source>
</evidence>
<evidence type="ECO:0000256" key="14">
    <source>
        <dbReference type="SAM" id="MobiDB-lite"/>
    </source>
</evidence>
<keyword evidence="8" id="KW-0333">Golgi apparatus</keyword>
<comment type="subcellular location">
    <subcellularLocation>
        <location evidence="1">Golgi apparatus</location>
        <location evidence="1">Golgi stack membrane</location>
        <topology evidence="1">Single-pass type II membrane protein</topology>
    </subcellularLocation>
</comment>
<dbReference type="GO" id="GO:0003835">
    <property type="term" value="F:beta-galactoside alpha-2,6-sialyltransferase activity"/>
    <property type="evidence" value="ECO:0007669"/>
    <property type="project" value="UniProtKB-EC"/>
</dbReference>
<reference evidence="16" key="1">
    <citation type="journal article" date="2023" name="Insect Mol. Biol.">
        <title>Genome sequencing provides insights into the evolution of gene families encoding plant cell wall-degrading enzymes in longhorned beetles.</title>
        <authorList>
            <person name="Shin N.R."/>
            <person name="Okamura Y."/>
            <person name="Kirsch R."/>
            <person name="Pauchet Y."/>
        </authorList>
    </citation>
    <scope>NUCLEOTIDE SEQUENCE</scope>
    <source>
        <strain evidence="16">AMC_N1</strain>
    </source>
</reference>
<evidence type="ECO:0000256" key="12">
    <source>
        <dbReference type="ARBA" id="ARBA00034249"/>
    </source>
</evidence>
<evidence type="ECO:0000256" key="1">
    <source>
        <dbReference type="ARBA" id="ARBA00004447"/>
    </source>
</evidence>
<dbReference type="EMBL" id="JAPWTK010000007">
    <property type="protein sequence ID" value="KAJ8960809.1"/>
    <property type="molecule type" value="Genomic_DNA"/>
</dbReference>
<dbReference type="InterPro" id="IPR001675">
    <property type="entry name" value="Glyco_trans_29"/>
</dbReference>
<keyword evidence="6" id="KW-0735">Signal-anchor</keyword>
<keyword evidence="4" id="KW-0808">Transferase</keyword>
<organism evidence="16 17">
    <name type="scientific">Aromia moschata</name>
    <dbReference type="NCBI Taxonomy" id="1265417"/>
    <lineage>
        <taxon>Eukaryota</taxon>
        <taxon>Metazoa</taxon>
        <taxon>Ecdysozoa</taxon>
        <taxon>Arthropoda</taxon>
        <taxon>Hexapoda</taxon>
        <taxon>Insecta</taxon>
        <taxon>Pterygota</taxon>
        <taxon>Neoptera</taxon>
        <taxon>Endopterygota</taxon>
        <taxon>Coleoptera</taxon>
        <taxon>Polyphaga</taxon>
        <taxon>Cucujiformia</taxon>
        <taxon>Chrysomeloidea</taxon>
        <taxon>Cerambycidae</taxon>
        <taxon>Cerambycinae</taxon>
        <taxon>Callichromatini</taxon>
        <taxon>Aromia</taxon>
    </lineage>
</organism>
<evidence type="ECO:0000313" key="17">
    <source>
        <dbReference type="Proteomes" id="UP001162162"/>
    </source>
</evidence>
<dbReference type="Pfam" id="PF00777">
    <property type="entry name" value="Glyco_transf_29"/>
    <property type="match status" value="1"/>
</dbReference>
<proteinExistence type="inferred from homology"/>
<comment type="caution">
    <text evidence="16">The sequence shown here is derived from an EMBL/GenBank/DDBJ whole genome shotgun (WGS) entry which is preliminary data.</text>
</comment>
<dbReference type="GO" id="GO:0097503">
    <property type="term" value="P:sialylation"/>
    <property type="evidence" value="ECO:0007669"/>
    <property type="project" value="TreeGrafter"/>
</dbReference>
<feature type="region of interest" description="Disordered" evidence="14">
    <location>
        <begin position="96"/>
        <end position="115"/>
    </location>
</feature>
<evidence type="ECO:0000256" key="10">
    <source>
        <dbReference type="ARBA" id="ARBA00023157"/>
    </source>
</evidence>
<dbReference type="Gene3D" id="3.90.1480.20">
    <property type="entry name" value="Glycosyl transferase family 29"/>
    <property type="match status" value="1"/>
</dbReference>
<evidence type="ECO:0000313" key="16">
    <source>
        <dbReference type="EMBL" id="KAJ8960809.1"/>
    </source>
</evidence>
<evidence type="ECO:0000256" key="15">
    <source>
        <dbReference type="SAM" id="Phobius"/>
    </source>
</evidence>
<keyword evidence="10" id="KW-1015">Disulfide bond</keyword>